<dbReference type="GO" id="GO:0004252">
    <property type="term" value="F:serine-type endopeptidase activity"/>
    <property type="evidence" value="ECO:0007669"/>
    <property type="project" value="InterPro"/>
</dbReference>
<dbReference type="GO" id="GO:0016020">
    <property type="term" value="C:membrane"/>
    <property type="evidence" value="ECO:0007669"/>
    <property type="project" value="UniProtKB-SubCell"/>
</dbReference>
<sequence length="316" mass="35201">MSEEIEYLGETKPRTLGVLVTLGLLGGPGLAHVYVGKLQRGILVNLLVILVVEVFVIAFSLLKFFPLLPMVVILLGWITILGFNISSAKSDISKDYVLRPFNHPLLYALVALFTFYGPLVATAQFTQTSLLGLTKVDHSAMTPAIIPGDVILFDRTSFQGRAISRGEAVVLEHQEERPNVLRAVAVPKDTVQVDGTNPIVNQTPLVQAELQPSGDDRDLFAMVEENFGSKYVVSVSKRTFLDAWVPPQELKESEYFLLADNRHQVPLQDGEIPPRDSRNFGPISEEEIEGKPMYIAWSIDPETNSVRWHRIGLRLR</sequence>
<comment type="catalytic activity">
    <reaction evidence="2">
        <text>Cleavage of hydrophobic, N-terminal signal or leader sequences from secreted and periplasmic proteins.</text>
        <dbReference type="EC" id="3.4.21.89"/>
    </reaction>
</comment>
<dbReference type="InterPro" id="IPR019533">
    <property type="entry name" value="Peptidase_S26"/>
</dbReference>
<dbReference type="CDD" id="cd06530">
    <property type="entry name" value="S26_SPase_I"/>
    <property type="match status" value="1"/>
</dbReference>
<dbReference type="KEGG" id="bbae:FRD01_02935"/>
<protein>
    <recommendedName>
        <fullName evidence="2">Signal peptidase I</fullName>
        <ecNumber evidence="2">3.4.21.89</ecNumber>
    </recommendedName>
</protein>
<gene>
    <name evidence="4" type="primary">lepB</name>
    <name evidence="4" type="ORF">FRD01_02935</name>
</gene>
<keyword evidence="2" id="KW-0645">Protease</keyword>
<evidence type="ECO:0000259" key="3">
    <source>
        <dbReference type="Pfam" id="PF10502"/>
    </source>
</evidence>
<organism evidence="4 5">
    <name type="scientific">Microvenator marinus</name>
    <dbReference type="NCBI Taxonomy" id="2600177"/>
    <lineage>
        <taxon>Bacteria</taxon>
        <taxon>Deltaproteobacteria</taxon>
        <taxon>Bradymonadales</taxon>
        <taxon>Microvenatoraceae</taxon>
        <taxon>Microvenator</taxon>
    </lineage>
</organism>
<feature type="transmembrane region" description="Helical" evidence="2">
    <location>
        <begin position="16"/>
        <end position="35"/>
    </location>
</feature>
<feature type="domain" description="Peptidase S26" evidence="3">
    <location>
        <begin position="112"/>
        <end position="297"/>
    </location>
</feature>
<name>A0A5B8XMK9_9DELT</name>
<dbReference type="EC" id="3.4.21.89" evidence="2"/>
<dbReference type="GO" id="GO:0006465">
    <property type="term" value="P:signal peptide processing"/>
    <property type="evidence" value="ECO:0007669"/>
    <property type="project" value="InterPro"/>
</dbReference>
<accession>A0A5B8XMK9</accession>
<evidence type="ECO:0000256" key="2">
    <source>
        <dbReference type="RuleBase" id="RU362042"/>
    </source>
</evidence>
<dbReference type="Gene3D" id="2.10.109.10">
    <property type="entry name" value="Umud Fragment, subunit A"/>
    <property type="match status" value="1"/>
</dbReference>
<proteinExistence type="inferred from homology"/>
<dbReference type="Pfam" id="PF10502">
    <property type="entry name" value="Peptidase_S26"/>
    <property type="match status" value="1"/>
</dbReference>
<comment type="subcellular location">
    <subcellularLocation>
        <location evidence="2">Membrane</location>
        <topology evidence="2">Single-pass type II membrane protein</topology>
    </subcellularLocation>
</comment>
<dbReference type="EMBL" id="CP042467">
    <property type="protein sequence ID" value="QED26228.1"/>
    <property type="molecule type" value="Genomic_DNA"/>
</dbReference>
<evidence type="ECO:0000313" key="4">
    <source>
        <dbReference type="EMBL" id="QED26228.1"/>
    </source>
</evidence>
<keyword evidence="2" id="KW-0472">Membrane</keyword>
<evidence type="ECO:0000313" key="5">
    <source>
        <dbReference type="Proteomes" id="UP000321595"/>
    </source>
</evidence>
<dbReference type="GO" id="GO:0009003">
    <property type="term" value="F:signal peptidase activity"/>
    <property type="evidence" value="ECO:0007669"/>
    <property type="project" value="UniProtKB-EC"/>
</dbReference>
<keyword evidence="2" id="KW-1133">Transmembrane helix</keyword>
<dbReference type="AlphaFoldDB" id="A0A5B8XMK9"/>
<dbReference type="PANTHER" id="PTHR43390:SF1">
    <property type="entry name" value="CHLOROPLAST PROCESSING PEPTIDASE"/>
    <property type="match status" value="1"/>
</dbReference>
<dbReference type="Proteomes" id="UP000321595">
    <property type="component" value="Chromosome"/>
</dbReference>
<dbReference type="RefSeq" id="WP_146957492.1">
    <property type="nucleotide sequence ID" value="NZ_CP042467.1"/>
</dbReference>
<dbReference type="NCBIfam" id="TIGR02227">
    <property type="entry name" value="sigpep_I_bact"/>
    <property type="match status" value="1"/>
</dbReference>
<comment type="caution">
    <text evidence="2">Lacks conserved residue(s) required for the propagation of feature annotation.</text>
</comment>
<dbReference type="PANTHER" id="PTHR43390">
    <property type="entry name" value="SIGNAL PEPTIDASE I"/>
    <property type="match status" value="1"/>
</dbReference>
<feature type="transmembrane region" description="Helical" evidence="2">
    <location>
        <begin position="105"/>
        <end position="125"/>
    </location>
</feature>
<dbReference type="InterPro" id="IPR036286">
    <property type="entry name" value="LexA/Signal_pep-like_sf"/>
</dbReference>
<comment type="similarity">
    <text evidence="1 2">Belongs to the peptidase S26 family.</text>
</comment>
<dbReference type="SUPFAM" id="SSF51306">
    <property type="entry name" value="LexA/Signal peptidase"/>
    <property type="match status" value="1"/>
</dbReference>
<keyword evidence="5" id="KW-1185">Reference proteome</keyword>
<feature type="transmembrane region" description="Helical" evidence="2">
    <location>
        <begin position="42"/>
        <end position="61"/>
    </location>
</feature>
<evidence type="ECO:0000256" key="1">
    <source>
        <dbReference type="ARBA" id="ARBA00009370"/>
    </source>
</evidence>
<keyword evidence="2" id="KW-0812">Transmembrane</keyword>
<dbReference type="OrthoDB" id="9815782at2"/>
<keyword evidence="2 4" id="KW-0378">Hydrolase</keyword>
<dbReference type="InterPro" id="IPR000223">
    <property type="entry name" value="Pept_S26A_signal_pept_1"/>
</dbReference>
<feature type="transmembrane region" description="Helical" evidence="2">
    <location>
        <begin position="67"/>
        <end position="85"/>
    </location>
</feature>
<reference evidence="4 5" key="1">
    <citation type="submission" date="2019-08" db="EMBL/GenBank/DDBJ databases">
        <authorList>
            <person name="Liang Q."/>
        </authorList>
    </citation>
    <scope>NUCLEOTIDE SEQUENCE [LARGE SCALE GENOMIC DNA]</scope>
    <source>
        <strain evidence="4 5">V1718</strain>
    </source>
</reference>